<evidence type="ECO:0000256" key="1">
    <source>
        <dbReference type="SAM" id="MobiDB-lite"/>
    </source>
</evidence>
<reference evidence="2" key="1">
    <citation type="journal article" date="2015" name="Sci. Rep.">
        <title>Spliced leader RNA trans-splicing discovered in copepods.</title>
        <authorList>
            <person name="Yang F."/>
            <person name="Xu D."/>
            <person name="Zhuang Y."/>
            <person name="Yi X."/>
            <person name="Huang Y."/>
            <person name="Chen H."/>
            <person name="Lin S."/>
            <person name="Campbell D.A."/>
            <person name="Sturm N.R."/>
            <person name="Liu G."/>
            <person name="Zhang H."/>
        </authorList>
    </citation>
    <scope>NUCLEOTIDE SEQUENCE</scope>
</reference>
<evidence type="ECO:0000313" key="2">
    <source>
        <dbReference type="EMBL" id="ALS04923.1"/>
    </source>
</evidence>
<protein>
    <submittedName>
        <fullName evidence="2">Uncharacterized protein</fullName>
    </submittedName>
</protein>
<feature type="compositionally biased region" description="Polar residues" evidence="1">
    <location>
        <begin position="187"/>
        <end position="202"/>
    </location>
</feature>
<organism evidence="2">
    <name type="scientific">Pseudodiaptomus poplesia</name>
    <dbReference type="NCBI Taxonomy" id="213370"/>
    <lineage>
        <taxon>Eukaryota</taxon>
        <taxon>Metazoa</taxon>
        <taxon>Ecdysozoa</taxon>
        <taxon>Arthropoda</taxon>
        <taxon>Crustacea</taxon>
        <taxon>Multicrustacea</taxon>
        <taxon>Hexanauplia</taxon>
        <taxon>Copepoda</taxon>
        <taxon>Calanoida</taxon>
        <taxon>Pseudodiaptomidae</taxon>
        <taxon>Pseudodiaptomus</taxon>
    </lineage>
</organism>
<dbReference type="AlphaFoldDB" id="A0A0U2UGH2"/>
<name>A0A0U2UGH2_9MAXI</name>
<sequence length="270" mass="29557">MLVSPGDLIPVTSDATQIPWTRRKSQILNYLRRGAIDFSTLVYDTKVGDISPVSSYYNPERISIKELNTKFAKTSDTTEPMDSIRIGGESVALPWILIYPDHNLDKAKVREERTLRWVMTNDETVDPVTCHRPASKVPNATSSPTNANANLLDDDLDYENGFLPAAPEDSDSFGALPAMEAVASAQASTAGNKRKSSWSSNRAVERKVGRTETDEKCVAKLLPPTHHLSLSGSGLPNLAVFEQLTPPPTPLESGKFNAATTRFTGIPSWE</sequence>
<feature type="region of interest" description="Disordered" evidence="1">
    <location>
        <begin position="187"/>
        <end position="211"/>
    </location>
</feature>
<accession>A0A0U2UGH2</accession>
<dbReference type="EMBL" id="KT755089">
    <property type="protein sequence ID" value="ALS04923.1"/>
    <property type="molecule type" value="mRNA"/>
</dbReference>
<proteinExistence type="evidence at transcript level"/>